<dbReference type="GeneID" id="25033877"/>
<sequence length="481" mass="56175">MEGSHRPLSNLFFIENISDDSYINSISYYWSKIVSKLYFFGRFSSDLFINNVWPYVLESFQPNICETERTLLYDNIQYIIYTSELLVGDHKLHCQGNLTFGSSIPIPSPPSFSSKKLWYMFTYQSFLHAGYCLGFYCLISLLCNFLSFYPLKMTFYCYMVFSALMFFCHFWVYHTRIDGLSSIYRLTHALQSFEDVANRVYTQICELGHPDGLERSSNTVGQHNRVFQISRNQELMSRQVSDLFAKVLPSYQELLSRVYPFTAPFYLRDLLLLYKLPNCFTSTSSPFSLKQNLNRNLQRNSLYCLRKEANEYNSHSNESLLYLVKSYSDLTVVLKQILCCILSYSVQTFPQECTSWPTLCHNIDSFVATLREFTEQLHSFSPSMPESGVVTPENEYLNHSNRNGIVDMDDLKKKLQKLHFAMLETHENISLHLQENSDAHSQEGALKEYDHFGFQLKGLISEWEFYRDMLSPMSSSPRKKD</sequence>
<dbReference type="OMA" id="FAMLETH"/>
<dbReference type="EMBL" id="KE503207">
    <property type="protein sequence ID" value="EPX72226.1"/>
    <property type="molecule type" value="Genomic_DNA"/>
</dbReference>
<dbReference type="Proteomes" id="UP000016088">
    <property type="component" value="Unassembled WGS sequence"/>
</dbReference>
<accession>S9PSV2</accession>
<proteinExistence type="predicted"/>
<name>S9PSV2_SCHOY</name>
<evidence type="ECO:0000313" key="3">
    <source>
        <dbReference type="Proteomes" id="UP000016088"/>
    </source>
</evidence>
<dbReference type="VEuPathDB" id="FungiDB:SOCG_04917"/>
<protein>
    <submittedName>
        <fullName evidence="2">Myosin binding vezatin family protein</fullName>
    </submittedName>
</protein>
<reference evidence="2 3" key="1">
    <citation type="journal article" date="2011" name="Science">
        <title>Comparative functional genomics of the fission yeasts.</title>
        <authorList>
            <person name="Rhind N."/>
            <person name="Chen Z."/>
            <person name="Yassour M."/>
            <person name="Thompson D.A."/>
            <person name="Haas B.J."/>
            <person name="Habib N."/>
            <person name="Wapinski I."/>
            <person name="Roy S."/>
            <person name="Lin M.F."/>
            <person name="Heiman D.I."/>
            <person name="Young S.K."/>
            <person name="Furuya K."/>
            <person name="Guo Y."/>
            <person name="Pidoux A."/>
            <person name="Chen H.M."/>
            <person name="Robbertse B."/>
            <person name="Goldberg J.M."/>
            <person name="Aoki K."/>
            <person name="Bayne E.H."/>
            <person name="Berlin A.M."/>
            <person name="Desjardins C.A."/>
            <person name="Dobbs E."/>
            <person name="Dukaj L."/>
            <person name="Fan L."/>
            <person name="FitzGerald M.G."/>
            <person name="French C."/>
            <person name="Gujja S."/>
            <person name="Hansen K."/>
            <person name="Keifenheim D."/>
            <person name="Levin J.Z."/>
            <person name="Mosher R.A."/>
            <person name="Mueller C.A."/>
            <person name="Pfiffner J."/>
            <person name="Priest M."/>
            <person name="Russ C."/>
            <person name="Smialowska A."/>
            <person name="Swoboda P."/>
            <person name="Sykes S.M."/>
            <person name="Vaughn M."/>
            <person name="Vengrova S."/>
            <person name="Yoder R."/>
            <person name="Zeng Q."/>
            <person name="Allshire R."/>
            <person name="Baulcombe D."/>
            <person name="Birren B.W."/>
            <person name="Brown W."/>
            <person name="Ekwall K."/>
            <person name="Kellis M."/>
            <person name="Leatherwood J."/>
            <person name="Levin H."/>
            <person name="Margalit H."/>
            <person name="Martienssen R."/>
            <person name="Nieduszynski C.A."/>
            <person name="Spatafora J.W."/>
            <person name="Friedman N."/>
            <person name="Dalgaard J.Z."/>
            <person name="Baumann P."/>
            <person name="Niki H."/>
            <person name="Regev A."/>
            <person name="Nusbaum C."/>
        </authorList>
    </citation>
    <scope>NUCLEOTIDE SEQUENCE [LARGE SCALE GENOMIC DNA]</scope>
    <source>
        <strain evidence="3">yFS286</strain>
    </source>
</reference>
<evidence type="ECO:0000313" key="2">
    <source>
        <dbReference type="EMBL" id="EPX72226.1"/>
    </source>
</evidence>
<dbReference type="RefSeq" id="XP_013019518.1">
    <property type="nucleotide sequence ID" value="XM_013164064.1"/>
</dbReference>
<keyword evidence="1" id="KW-1133">Transmembrane helix</keyword>
<feature type="transmembrane region" description="Helical" evidence="1">
    <location>
        <begin position="153"/>
        <end position="173"/>
    </location>
</feature>
<evidence type="ECO:0000256" key="1">
    <source>
        <dbReference type="SAM" id="Phobius"/>
    </source>
</evidence>
<feature type="transmembrane region" description="Helical" evidence="1">
    <location>
        <begin position="125"/>
        <end position="147"/>
    </location>
</feature>
<organism evidence="2 3">
    <name type="scientific">Schizosaccharomyces octosporus (strain yFS286)</name>
    <name type="common">Fission yeast</name>
    <name type="synonym">Octosporomyces octosporus</name>
    <dbReference type="NCBI Taxonomy" id="483514"/>
    <lineage>
        <taxon>Eukaryota</taxon>
        <taxon>Fungi</taxon>
        <taxon>Dikarya</taxon>
        <taxon>Ascomycota</taxon>
        <taxon>Taphrinomycotina</taxon>
        <taxon>Schizosaccharomycetes</taxon>
        <taxon>Schizosaccharomycetales</taxon>
        <taxon>Schizosaccharomycetaceae</taxon>
        <taxon>Schizosaccharomyces</taxon>
    </lineage>
</organism>
<dbReference type="HOGENOM" id="CLU_567610_0_0_1"/>
<keyword evidence="3" id="KW-1185">Reference proteome</keyword>
<keyword evidence="1" id="KW-0472">Membrane</keyword>
<gene>
    <name evidence="2" type="ORF">SOCG_04917</name>
</gene>
<dbReference type="AlphaFoldDB" id="S9PSV2"/>
<keyword evidence="1" id="KW-0812">Transmembrane</keyword>
<dbReference type="OrthoDB" id="5363971at2759"/>